<sequence length="353" mass="38412">MLPTTLLSTLLALAATAVALPTLADGAAAEIVDRDTSDSKLAERQKNPNCFGGGYFECVNMHNFACNAGCIGAHGAAKISYGNSKGMMFNWLERVRGSILTYDGHSIVTSCSKVQIDMKCMPQLILSALAQGSHQQLAKSGGVLQQGSLKGLCVAMVPRPPAGHNVNVKALKGRERMQHEWHMRLCNGELLQAELRNVKEQRGWGVRCAFRRRICRSRGGSGDWRDEGKPIQRSRWSFSNRRSRPVERDRGRDKMREAVEWHPGKNGLEAILEENVGEVGQEANGNRFADLLVPGHIPILDLKVMAMEAWPLRALVLHHTSDVLSNNSGKLGAQSSGGSGAIMVMIAPEADAA</sequence>
<keyword evidence="1" id="KW-0732">Signal</keyword>
<evidence type="ECO:0000313" key="3">
    <source>
        <dbReference type="Proteomes" id="UP000813385"/>
    </source>
</evidence>
<keyword evidence="3" id="KW-1185">Reference proteome</keyword>
<proteinExistence type="predicted"/>
<comment type="caution">
    <text evidence="2">The sequence shown here is derived from an EMBL/GenBank/DDBJ whole genome shotgun (WGS) entry which is preliminary data.</text>
</comment>
<gene>
    <name evidence="2" type="ORF">B0T11DRAFT_293887</name>
</gene>
<organism evidence="2 3">
    <name type="scientific">Plectosphaerella cucumerina</name>
    <dbReference type="NCBI Taxonomy" id="40658"/>
    <lineage>
        <taxon>Eukaryota</taxon>
        <taxon>Fungi</taxon>
        <taxon>Dikarya</taxon>
        <taxon>Ascomycota</taxon>
        <taxon>Pezizomycotina</taxon>
        <taxon>Sordariomycetes</taxon>
        <taxon>Hypocreomycetidae</taxon>
        <taxon>Glomerellales</taxon>
        <taxon>Plectosphaerellaceae</taxon>
        <taxon>Plectosphaerella</taxon>
    </lineage>
</organism>
<accession>A0A8K0TVW2</accession>
<evidence type="ECO:0000256" key="1">
    <source>
        <dbReference type="SAM" id="SignalP"/>
    </source>
</evidence>
<reference evidence="2" key="1">
    <citation type="journal article" date="2021" name="Nat. Commun.">
        <title>Genetic determinants of endophytism in the Arabidopsis root mycobiome.</title>
        <authorList>
            <person name="Mesny F."/>
            <person name="Miyauchi S."/>
            <person name="Thiergart T."/>
            <person name="Pickel B."/>
            <person name="Atanasova L."/>
            <person name="Karlsson M."/>
            <person name="Huettel B."/>
            <person name="Barry K.W."/>
            <person name="Haridas S."/>
            <person name="Chen C."/>
            <person name="Bauer D."/>
            <person name="Andreopoulos W."/>
            <person name="Pangilinan J."/>
            <person name="LaButti K."/>
            <person name="Riley R."/>
            <person name="Lipzen A."/>
            <person name="Clum A."/>
            <person name="Drula E."/>
            <person name="Henrissat B."/>
            <person name="Kohler A."/>
            <person name="Grigoriev I.V."/>
            <person name="Martin F.M."/>
            <person name="Hacquard S."/>
        </authorList>
    </citation>
    <scope>NUCLEOTIDE SEQUENCE</scope>
    <source>
        <strain evidence="2">MPI-CAGE-AT-0016</strain>
    </source>
</reference>
<feature type="signal peptide" evidence="1">
    <location>
        <begin position="1"/>
        <end position="19"/>
    </location>
</feature>
<feature type="chain" id="PRO_5035449094" evidence="1">
    <location>
        <begin position="20"/>
        <end position="353"/>
    </location>
</feature>
<name>A0A8K0TVW2_9PEZI</name>
<dbReference type="EMBL" id="JAGPXD010000001">
    <property type="protein sequence ID" value="KAH7376376.1"/>
    <property type="molecule type" value="Genomic_DNA"/>
</dbReference>
<dbReference type="OrthoDB" id="10633272at2759"/>
<dbReference type="AlphaFoldDB" id="A0A8K0TVW2"/>
<evidence type="ECO:0000313" key="2">
    <source>
        <dbReference type="EMBL" id="KAH7376376.1"/>
    </source>
</evidence>
<protein>
    <submittedName>
        <fullName evidence="2">Uncharacterized protein</fullName>
    </submittedName>
</protein>
<dbReference type="Proteomes" id="UP000813385">
    <property type="component" value="Unassembled WGS sequence"/>
</dbReference>